<feature type="transmembrane region" description="Helical" evidence="5">
    <location>
        <begin position="328"/>
        <end position="348"/>
    </location>
</feature>
<dbReference type="InterPro" id="IPR051533">
    <property type="entry name" value="WaaL-like"/>
</dbReference>
<protein>
    <submittedName>
        <fullName evidence="7">O-antigen ligase family protein</fullName>
    </submittedName>
</protein>
<feature type="transmembrane region" description="Helical" evidence="5">
    <location>
        <begin position="112"/>
        <end position="133"/>
    </location>
</feature>
<evidence type="ECO:0000259" key="6">
    <source>
        <dbReference type="Pfam" id="PF04932"/>
    </source>
</evidence>
<evidence type="ECO:0000313" key="7">
    <source>
        <dbReference type="EMBL" id="MFC4346750.1"/>
    </source>
</evidence>
<evidence type="ECO:0000256" key="5">
    <source>
        <dbReference type="SAM" id="Phobius"/>
    </source>
</evidence>
<feature type="transmembrane region" description="Helical" evidence="5">
    <location>
        <begin position="37"/>
        <end position="55"/>
    </location>
</feature>
<evidence type="ECO:0000256" key="1">
    <source>
        <dbReference type="ARBA" id="ARBA00004141"/>
    </source>
</evidence>
<feature type="transmembrane region" description="Helical" evidence="5">
    <location>
        <begin position="207"/>
        <end position="227"/>
    </location>
</feature>
<comment type="caution">
    <text evidence="7">The sequence shown here is derived from an EMBL/GenBank/DDBJ whole genome shotgun (WGS) entry which is preliminary data.</text>
</comment>
<dbReference type="PANTHER" id="PTHR37422">
    <property type="entry name" value="TEICHURONIC ACID BIOSYNTHESIS PROTEIN TUAE"/>
    <property type="match status" value="1"/>
</dbReference>
<feature type="transmembrane region" description="Helical" evidence="5">
    <location>
        <begin position="154"/>
        <end position="172"/>
    </location>
</feature>
<gene>
    <name evidence="7" type="ORF">ACFO5Q_02680</name>
</gene>
<organism evidence="7 8">
    <name type="scientific">Kordiimonas lipolytica</name>
    <dbReference type="NCBI Taxonomy" id="1662421"/>
    <lineage>
        <taxon>Bacteria</taxon>
        <taxon>Pseudomonadati</taxon>
        <taxon>Pseudomonadota</taxon>
        <taxon>Alphaproteobacteria</taxon>
        <taxon>Kordiimonadales</taxon>
        <taxon>Kordiimonadaceae</taxon>
        <taxon>Kordiimonas</taxon>
    </lineage>
</organism>
<keyword evidence="7" id="KW-0436">Ligase</keyword>
<dbReference type="Proteomes" id="UP001595776">
    <property type="component" value="Unassembled WGS sequence"/>
</dbReference>
<dbReference type="EMBL" id="JBHSCR010000001">
    <property type="protein sequence ID" value="MFC4346750.1"/>
    <property type="molecule type" value="Genomic_DNA"/>
</dbReference>
<evidence type="ECO:0000313" key="8">
    <source>
        <dbReference type="Proteomes" id="UP001595776"/>
    </source>
</evidence>
<dbReference type="RefSeq" id="WP_197421113.1">
    <property type="nucleotide sequence ID" value="NZ_JBHSCR010000001.1"/>
</dbReference>
<evidence type="ECO:0000256" key="4">
    <source>
        <dbReference type="ARBA" id="ARBA00023136"/>
    </source>
</evidence>
<proteinExistence type="predicted"/>
<comment type="subcellular location">
    <subcellularLocation>
        <location evidence="1">Membrane</location>
        <topology evidence="1">Multi-pass membrane protein</topology>
    </subcellularLocation>
</comment>
<evidence type="ECO:0000256" key="3">
    <source>
        <dbReference type="ARBA" id="ARBA00022989"/>
    </source>
</evidence>
<feature type="transmembrane region" description="Helical" evidence="5">
    <location>
        <begin position="5"/>
        <end position="25"/>
    </location>
</feature>
<feature type="transmembrane region" description="Helical" evidence="5">
    <location>
        <begin position="295"/>
        <end position="316"/>
    </location>
</feature>
<keyword evidence="4 5" id="KW-0472">Membrane</keyword>
<name>A0ABV8U7T7_9PROT</name>
<evidence type="ECO:0000256" key="2">
    <source>
        <dbReference type="ARBA" id="ARBA00022692"/>
    </source>
</evidence>
<keyword evidence="2 5" id="KW-0812">Transmembrane</keyword>
<feature type="transmembrane region" description="Helical" evidence="5">
    <location>
        <begin position="354"/>
        <end position="373"/>
    </location>
</feature>
<feature type="transmembrane region" description="Helical" evidence="5">
    <location>
        <begin position="178"/>
        <end position="195"/>
    </location>
</feature>
<keyword evidence="8" id="KW-1185">Reference proteome</keyword>
<feature type="domain" description="O-antigen ligase-related" evidence="6">
    <location>
        <begin position="162"/>
        <end position="307"/>
    </location>
</feature>
<reference evidence="8" key="1">
    <citation type="journal article" date="2019" name="Int. J. Syst. Evol. Microbiol.">
        <title>The Global Catalogue of Microorganisms (GCM) 10K type strain sequencing project: providing services to taxonomists for standard genome sequencing and annotation.</title>
        <authorList>
            <consortium name="The Broad Institute Genomics Platform"/>
            <consortium name="The Broad Institute Genome Sequencing Center for Infectious Disease"/>
            <person name="Wu L."/>
            <person name="Ma J."/>
        </authorList>
    </citation>
    <scope>NUCLEOTIDE SEQUENCE [LARGE SCALE GENOMIC DNA]</scope>
    <source>
        <strain evidence="8">CGMCC 1.15304</strain>
    </source>
</reference>
<accession>A0ABV8U7T7</accession>
<sequence>MAKIFYLPVAALLCVSFWGCVQVLFGWSIAPESTIRTTIYLLSYVAFFLLVFLKIKGTSAVPIFFRFIGLIVTVYCLYGLILYFTGNEKILWYDRWAFSQALSSTFVNRNSFAAYAGLGLNCLIAYSFWLFNVSTPKLFGLKSKLLGFFARHPHQVVILSLSLIIVFTALLLTGSRAGIISVAIAIIYLTLNLSFRDIGKREHIGNVKSVSWALPIFFISFLAIFAFSGDMFKYRMNAGLENDYRFKIYPFLMELTQEGPLVGTGLGTFPEVFSEHRKPDLHRHVVRAHNDYLEILLTAGPLVGGLFIMLFSFFIVKLAFNRNMSFTMEVFSVCFVSIMLQIALHSSVDFPLQIPAIAITLCGVMGATAVLWCEHRR</sequence>
<feature type="transmembrane region" description="Helical" evidence="5">
    <location>
        <begin position="67"/>
        <end position="86"/>
    </location>
</feature>
<dbReference type="PANTHER" id="PTHR37422:SF13">
    <property type="entry name" value="LIPOPOLYSACCHARIDE BIOSYNTHESIS PROTEIN PA4999-RELATED"/>
    <property type="match status" value="1"/>
</dbReference>
<dbReference type="InterPro" id="IPR007016">
    <property type="entry name" value="O-antigen_ligase-rel_domated"/>
</dbReference>
<keyword evidence="3 5" id="KW-1133">Transmembrane helix</keyword>
<dbReference type="GO" id="GO:0016874">
    <property type="term" value="F:ligase activity"/>
    <property type="evidence" value="ECO:0007669"/>
    <property type="project" value="UniProtKB-KW"/>
</dbReference>
<dbReference type="Pfam" id="PF04932">
    <property type="entry name" value="Wzy_C"/>
    <property type="match status" value="1"/>
</dbReference>